<sequence length="465" mass="53398">MQAEVLLAALWLSAVAAQMKSPCHEQAGLYVEAVLLQDCIMTRKGYNQADVECYVIEKPSSQVPPKIMYGSPFICLQRLRNLKLKNNELTTITNETFQGLVSLTALRLTKNRIAFHDPTPVFAPLVSLDILHLGDNRIDVLFPEMFVSLPVTKLTLALNYITAWSAPIFSRMTYLNNLRLDGNKIRVLDDTMYKDVANVSNVRICYNPWDCTNCDIKNVQLFLLETGRRNHCCVDCVVCSDGQGRLANILVMDTAPGTEQACQPPDYYVMIGVPIIMIILFGSVTSYAVYTKRWYIRYFLLFLRVNVKAYRRLRSADRILWDAFVSYHNSDAEWVCEHIVPTLESTALRFRLCVAERDFIPGLPIAENVCRGIAQSRKSLFVLSSQFSTSRWCMFELTLAQHRLFESDRENQMVFIRREPMDESTLCPLLRYLLRTKTYVQAPPEDADESVRDYFWLQLRAALEL</sequence>
<accession>A0ACB8CKC3</accession>
<dbReference type="EMBL" id="CM023475">
    <property type="protein sequence ID" value="KAH7945418.1"/>
    <property type="molecule type" value="Genomic_DNA"/>
</dbReference>
<organism evidence="1 2">
    <name type="scientific">Dermacentor silvarum</name>
    <name type="common">Tick</name>
    <dbReference type="NCBI Taxonomy" id="543639"/>
    <lineage>
        <taxon>Eukaryota</taxon>
        <taxon>Metazoa</taxon>
        <taxon>Ecdysozoa</taxon>
        <taxon>Arthropoda</taxon>
        <taxon>Chelicerata</taxon>
        <taxon>Arachnida</taxon>
        <taxon>Acari</taxon>
        <taxon>Parasitiformes</taxon>
        <taxon>Ixodida</taxon>
        <taxon>Ixodoidea</taxon>
        <taxon>Ixodidae</taxon>
        <taxon>Rhipicephalinae</taxon>
        <taxon>Dermacentor</taxon>
    </lineage>
</organism>
<dbReference type="Proteomes" id="UP000821865">
    <property type="component" value="Chromosome 6"/>
</dbReference>
<evidence type="ECO:0000313" key="1">
    <source>
        <dbReference type="EMBL" id="KAH7945418.1"/>
    </source>
</evidence>
<comment type="caution">
    <text evidence="1">The sequence shown here is derived from an EMBL/GenBank/DDBJ whole genome shotgun (WGS) entry which is preliminary data.</text>
</comment>
<name>A0ACB8CKC3_DERSI</name>
<reference evidence="1" key="1">
    <citation type="submission" date="2020-05" db="EMBL/GenBank/DDBJ databases">
        <title>Large-scale comparative analyses of tick genomes elucidate their genetic diversity and vector capacities.</title>
        <authorList>
            <person name="Jia N."/>
            <person name="Wang J."/>
            <person name="Shi W."/>
            <person name="Du L."/>
            <person name="Sun Y."/>
            <person name="Zhan W."/>
            <person name="Jiang J."/>
            <person name="Wang Q."/>
            <person name="Zhang B."/>
            <person name="Ji P."/>
            <person name="Sakyi L.B."/>
            <person name="Cui X."/>
            <person name="Yuan T."/>
            <person name="Jiang B."/>
            <person name="Yang W."/>
            <person name="Lam T.T.-Y."/>
            <person name="Chang Q."/>
            <person name="Ding S."/>
            <person name="Wang X."/>
            <person name="Zhu J."/>
            <person name="Ruan X."/>
            <person name="Zhao L."/>
            <person name="Wei J."/>
            <person name="Que T."/>
            <person name="Du C."/>
            <person name="Cheng J."/>
            <person name="Dai P."/>
            <person name="Han X."/>
            <person name="Huang E."/>
            <person name="Gao Y."/>
            <person name="Liu J."/>
            <person name="Shao H."/>
            <person name="Ye R."/>
            <person name="Li L."/>
            <person name="Wei W."/>
            <person name="Wang X."/>
            <person name="Wang C."/>
            <person name="Yang T."/>
            <person name="Huo Q."/>
            <person name="Li W."/>
            <person name="Guo W."/>
            <person name="Chen H."/>
            <person name="Zhou L."/>
            <person name="Ni X."/>
            <person name="Tian J."/>
            <person name="Zhou Y."/>
            <person name="Sheng Y."/>
            <person name="Liu T."/>
            <person name="Pan Y."/>
            <person name="Xia L."/>
            <person name="Li J."/>
            <person name="Zhao F."/>
            <person name="Cao W."/>
        </authorList>
    </citation>
    <scope>NUCLEOTIDE SEQUENCE</scope>
    <source>
        <strain evidence="1">Dsil-2018</strain>
    </source>
</reference>
<proteinExistence type="predicted"/>
<evidence type="ECO:0000313" key="2">
    <source>
        <dbReference type="Proteomes" id="UP000821865"/>
    </source>
</evidence>
<gene>
    <name evidence="1" type="ORF">HPB49_010821</name>
</gene>
<protein>
    <submittedName>
        <fullName evidence="1">Uncharacterized protein</fullName>
    </submittedName>
</protein>
<keyword evidence="2" id="KW-1185">Reference proteome</keyword>